<dbReference type="Proteomes" id="UP000253090">
    <property type="component" value="Unassembled WGS sequence"/>
</dbReference>
<dbReference type="InterPro" id="IPR008920">
    <property type="entry name" value="TF_FadR/GntR_C"/>
</dbReference>
<dbReference type="SUPFAM" id="SSF46785">
    <property type="entry name" value="Winged helix' DNA-binding domain"/>
    <property type="match status" value="1"/>
</dbReference>
<dbReference type="PANTHER" id="PTHR43537:SF24">
    <property type="entry name" value="GLUCONATE OPERON TRANSCRIPTIONAL REPRESSOR"/>
    <property type="match status" value="1"/>
</dbReference>
<dbReference type="PROSITE" id="PS50949">
    <property type="entry name" value="HTH_GNTR"/>
    <property type="match status" value="1"/>
</dbReference>
<feature type="domain" description="HTH gntR-type" evidence="4">
    <location>
        <begin position="11"/>
        <end position="77"/>
    </location>
</feature>
<dbReference type="Pfam" id="PF00392">
    <property type="entry name" value="GntR"/>
    <property type="match status" value="1"/>
</dbReference>
<dbReference type="PANTHER" id="PTHR43537">
    <property type="entry name" value="TRANSCRIPTIONAL REGULATOR, GNTR FAMILY"/>
    <property type="match status" value="1"/>
</dbReference>
<dbReference type="AlphaFoldDB" id="A0A369B4T6"/>
<keyword evidence="1" id="KW-0805">Transcription regulation</keyword>
<reference evidence="5 6" key="1">
    <citation type="submission" date="2018-07" db="EMBL/GenBank/DDBJ databases">
        <title>Genomic Encyclopedia of Type Strains, Phase III (KMG-III): the genomes of soil and plant-associated and newly described type strains.</title>
        <authorList>
            <person name="Whitman W."/>
        </authorList>
    </citation>
    <scope>NUCLEOTIDE SEQUENCE [LARGE SCALE GENOMIC DNA]</scope>
    <source>
        <strain evidence="5 6">CECT 8333</strain>
    </source>
</reference>
<evidence type="ECO:0000256" key="2">
    <source>
        <dbReference type="ARBA" id="ARBA00023125"/>
    </source>
</evidence>
<comment type="caution">
    <text evidence="5">The sequence shown here is derived from an EMBL/GenBank/DDBJ whole genome shotgun (WGS) entry which is preliminary data.</text>
</comment>
<evidence type="ECO:0000313" key="5">
    <source>
        <dbReference type="EMBL" id="RCX15567.1"/>
    </source>
</evidence>
<accession>A0A369B4T6</accession>
<dbReference type="InterPro" id="IPR011711">
    <property type="entry name" value="GntR_C"/>
</dbReference>
<dbReference type="OrthoDB" id="368257at2"/>
<evidence type="ECO:0000256" key="3">
    <source>
        <dbReference type="ARBA" id="ARBA00023163"/>
    </source>
</evidence>
<dbReference type="Gene3D" id="1.10.10.10">
    <property type="entry name" value="Winged helix-like DNA-binding domain superfamily/Winged helix DNA-binding domain"/>
    <property type="match status" value="1"/>
</dbReference>
<proteinExistence type="predicted"/>
<dbReference type="RefSeq" id="WP_114498589.1">
    <property type="nucleotide sequence ID" value="NZ_QPJW01000014.1"/>
</dbReference>
<dbReference type="InterPro" id="IPR036390">
    <property type="entry name" value="WH_DNA-bd_sf"/>
</dbReference>
<keyword evidence="2" id="KW-0238">DNA-binding</keyword>
<dbReference type="Gene3D" id="1.20.120.530">
    <property type="entry name" value="GntR ligand-binding domain-like"/>
    <property type="match status" value="1"/>
</dbReference>
<evidence type="ECO:0000259" key="4">
    <source>
        <dbReference type="PROSITE" id="PS50949"/>
    </source>
</evidence>
<keyword evidence="6" id="KW-1185">Reference proteome</keyword>
<protein>
    <submittedName>
        <fullName evidence="5">GntR family transcriptional regulator of gluconate operon</fullName>
    </submittedName>
</protein>
<gene>
    <name evidence="5" type="ORF">DFP94_11414</name>
</gene>
<dbReference type="GO" id="GO:0003700">
    <property type="term" value="F:DNA-binding transcription factor activity"/>
    <property type="evidence" value="ECO:0007669"/>
    <property type="project" value="InterPro"/>
</dbReference>
<dbReference type="SMART" id="SM00895">
    <property type="entry name" value="FCD"/>
    <property type="match status" value="1"/>
</dbReference>
<dbReference type="SUPFAM" id="SSF48008">
    <property type="entry name" value="GntR ligand-binding domain-like"/>
    <property type="match status" value="1"/>
</dbReference>
<evidence type="ECO:0000256" key="1">
    <source>
        <dbReference type="ARBA" id="ARBA00023015"/>
    </source>
</evidence>
<dbReference type="GO" id="GO:0003677">
    <property type="term" value="F:DNA binding"/>
    <property type="evidence" value="ECO:0007669"/>
    <property type="project" value="UniProtKB-KW"/>
</dbReference>
<dbReference type="InterPro" id="IPR000524">
    <property type="entry name" value="Tscrpt_reg_HTH_GntR"/>
</dbReference>
<sequence length="229" mass="25802">MKFPASWLKGSSLGESIACELRLQIINGTIKPGEILSENRIAADFGTSRSPVREALKTLSGEALITLQRMGAVVNGLQLKEIEELYDVRYLIESFAWQRLAEKDPAPLLSSLQQIVDKMELAAKYGDVVEFAYQDLSFHELIITSANHTRILHLWTSIRQIVMTVMLITTEDVFSQGEGKIKYVVDKHRKLLKGLESRDPAVISARIEEYFADSRNTLHTSMKESPKAH</sequence>
<keyword evidence="3" id="KW-0804">Transcription</keyword>
<name>A0A369B4T6_9BACL</name>
<dbReference type="Pfam" id="PF07729">
    <property type="entry name" value="FCD"/>
    <property type="match status" value="1"/>
</dbReference>
<organism evidence="5 6">
    <name type="scientific">Fontibacillus phaseoli</name>
    <dbReference type="NCBI Taxonomy" id="1416533"/>
    <lineage>
        <taxon>Bacteria</taxon>
        <taxon>Bacillati</taxon>
        <taxon>Bacillota</taxon>
        <taxon>Bacilli</taxon>
        <taxon>Bacillales</taxon>
        <taxon>Paenibacillaceae</taxon>
        <taxon>Fontibacillus</taxon>
    </lineage>
</organism>
<dbReference type="PRINTS" id="PR00035">
    <property type="entry name" value="HTHGNTR"/>
</dbReference>
<dbReference type="CDD" id="cd07377">
    <property type="entry name" value="WHTH_GntR"/>
    <property type="match status" value="1"/>
</dbReference>
<evidence type="ECO:0000313" key="6">
    <source>
        <dbReference type="Proteomes" id="UP000253090"/>
    </source>
</evidence>
<dbReference type="EMBL" id="QPJW01000014">
    <property type="protein sequence ID" value="RCX15567.1"/>
    <property type="molecule type" value="Genomic_DNA"/>
</dbReference>
<dbReference type="SMART" id="SM00345">
    <property type="entry name" value="HTH_GNTR"/>
    <property type="match status" value="1"/>
</dbReference>
<dbReference type="InterPro" id="IPR036388">
    <property type="entry name" value="WH-like_DNA-bd_sf"/>
</dbReference>